<keyword evidence="1" id="KW-0812">Transmembrane</keyword>
<feature type="transmembrane region" description="Helical" evidence="1">
    <location>
        <begin position="12"/>
        <end position="33"/>
    </location>
</feature>
<accession>A0A857DN18</accession>
<name>A0A857DN18_9FIRM</name>
<dbReference type="Proteomes" id="UP000430508">
    <property type="component" value="Chromosome"/>
</dbReference>
<proteinExistence type="predicted"/>
<dbReference type="Pfam" id="PF14584">
    <property type="entry name" value="DUF4446"/>
    <property type="match status" value="1"/>
</dbReference>
<dbReference type="AlphaFoldDB" id="A0A857DN18"/>
<organism evidence="2 3">
    <name type="scientific">Dehalobacter restrictus</name>
    <dbReference type="NCBI Taxonomy" id="55583"/>
    <lineage>
        <taxon>Bacteria</taxon>
        <taxon>Bacillati</taxon>
        <taxon>Bacillota</taxon>
        <taxon>Clostridia</taxon>
        <taxon>Eubacteriales</taxon>
        <taxon>Desulfitobacteriaceae</taxon>
        <taxon>Dehalobacter</taxon>
    </lineage>
</organism>
<evidence type="ECO:0000256" key="1">
    <source>
        <dbReference type="SAM" id="Phobius"/>
    </source>
</evidence>
<evidence type="ECO:0000313" key="2">
    <source>
        <dbReference type="EMBL" id="QHA01812.1"/>
    </source>
</evidence>
<keyword evidence="1" id="KW-0472">Membrane</keyword>
<evidence type="ECO:0000313" key="3">
    <source>
        <dbReference type="Proteomes" id="UP000430508"/>
    </source>
</evidence>
<gene>
    <name evidence="2" type="ORF">GQ588_14805</name>
</gene>
<reference evidence="2 3" key="1">
    <citation type="submission" date="2019-12" db="EMBL/GenBank/DDBJ databases">
        <title>Sequence classification of anaerobic respiratory reductive dehalogenases: First we see many, then we see few.</title>
        <authorList>
            <person name="Molenda O."/>
            <person name="Puentes Jacome L.A."/>
            <person name="Cao X."/>
            <person name="Nesbo C.L."/>
            <person name="Tang S."/>
            <person name="Morson N."/>
            <person name="Patron J."/>
            <person name="Lomheim L."/>
            <person name="Wishart D.S."/>
            <person name="Edwards E.A."/>
        </authorList>
    </citation>
    <scope>NUCLEOTIDE SEQUENCE [LARGE SCALE GENOMIC DNA]</scope>
    <source>
        <strain evidence="2 3">12DCA</strain>
    </source>
</reference>
<keyword evidence="1" id="KW-1133">Transmembrane helix</keyword>
<sequence length="169" mass="18648">MFSILEPELIIVLAVSVVALIVTVIAIVMTNALRVRMSKFEKSYISLQTFLSGTQLEELLSANLKEVAELSRIAAEHGQRLKLAEDKARNGIDRAELVRFNSFENMGADLSFALALLNQEKTGVVLTGIHSVEECRIYAKGIEKGQANVKLSPEEKFAIEKASKNELTI</sequence>
<protein>
    <submittedName>
        <fullName evidence="2">DUF4446 family protein</fullName>
    </submittedName>
</protein>
<dbReference type="InterPro" id="IPR027981">
    <property type="entry name" value="DUF4446"/>
</dbReference>
<dbReference type="EMBL" id="CP046996">
    <property type="protein sequence ID" value="QHA01812.1"/>
    <property type="molecule type" value="Genomic_DNA"/>
</dbReference>
<dbReference type="RefSeq" id="WP_019224908.1">
    <property type="nucleotide sequence ID" value="NZ_CP046996.1"/>
</dbReference>